<keyword evidence="6" id="KW-1185">Reference proteome</keyword>
<dbReference type="GO" id="GO:0006406">
    <property type="term" value="P:mRNA export from nucleus"/>
    <property type="evidence" value="ECO:0007669"/>
    <property type="project" value="TreeGrafter"/>
</dbReference>
<dbReference type="Pfam" id="PF00076">
    <property type="entry name" value="RRM_1"/>
    <property type="match status" value="1"/>
</dbReference>
<keyword evidence="1 2" id="KW-0694">RNA-binding</keyword>
<dbReference type="InterPro" id="IPR012677">
    <property type="entry name" value="Nucleotide-bd_a/b_plait_sf"/>
</dbReference>
<evidence type="ECO:0000256" key="2">
    <source>
        <dbReference type="PROSITE-ProRule" id="PRU00176"/>
    </source>
</evidence>
<reference evidence="5 6" key="1">
    <citation type="journal article" date="2019" name="Genome Biol. Evol.">
        <title>Insights into the evolution of the New World diploid cottons (Gossypium, subgenus Houzingenia) based on genome sequencing.</title>
        <authorList>
            <person name="Grover C.E."/>
            <person name="Arick M.A. 2nd"/>
            <person name="Thrash A."/>
            <person name="Conover J.L."/>
            <person name="Sanders W.S."/>
            <person name="Peterson D.G."/>
            <person name="Frelichowski J.E."/>
            <person name="Scheffler J.A."/>
            <person name="Scheffler B.E."/>
            <person name="Wendel J.F."/>
        </authorList>
    </citation>
    <scope>NUCLEOTIDE SEQUENCE [LARGE SCALE GENOMIC DNA]</scope>
    <source>
        <strain evidence="5">4</strain>
        <tissue evidence="5">Leaf</tissue>
    </source>
</reference>
<organism evidence="5 6">
    <name type="scientific">Gossypium laxum</name>
    <dbReference type="NCBI Taxonomy" id="34288"/>
    <lineage>
        <taxon>Eukaryota</taxon>
        <taxon>Viridiplantae</taxon>
        <taxon>Streptophyta</taxon>
        <taxon>Embryophyta</taxon>
        <taxon>Tracheophyta</taxon>
        <taxon>Spermatophyta</taxon>
        <taxon>Magnoliopsida</taxon>
        <taxon>eudicotyledons</taxon>
        <taxon>Gunneridae</taxon>
        <taxon>Pentapetalae</taxon>
        <taxon>rosids</taxon>
        <taxon>malvids</taxon>
        <taxon>Malvales</taxon>
        <taxon>Malvaceae</taxon>
        <taxon>Malvoideae</taxon>
        <taxon>Gossypium</taxon>
    </lineage>
</organism>
<dbReference type="GO" id="GO:0003729">
    <property type="term" value="F:mRNA binding"/>
    <property type="evidence" value="ECO:0007669"/>
    <property type="project" value="TreeGrafter"/>
</dbReference>
<gene>
    <name evidence="5" type="ORF">Golax_017947</name>
</gene>
<sequence length="110" mass="12484">MPTPLDDMVNRNNTERGRPRLRPPRPGRMTLATRRGPLASSHKTRSLPWQHDLFEDSLRAAGISGVEVGTKLYVSNLDHGVTNEDIRELFSEIGELKRYSVHYDKNGRSS</sequence>
<dbReference type="PROSITE" id="PS50102">
    <property type="entry name" value="RRM"/>
    <property type="match status" value="1"/>
</dbReference>
<evidence type="ECO:0000313" key="5">
    <source>
        <dbReference type="EMBL" id="MBA0705786.1"/>
    </source>
</evidence>
<dbReference type="AlphaFoldDB" id="A0A7J8Z1R9"/>
<feature type="region of interest" description="Disordered" evidence="3">
    <location>
        <begin position="1"/>
        <end position="44"/>
    </location>
</feature>
<dbReference type="Gene3D" id="3.30.70.330">
    <property type="match status" value="1"/>
</dbReference>
<comment type="caution">
    <text evidence="5">The sequence shown here is derived from an EMBL/GenBank/DDBJ whole genome shotgun (WGS) entry which is preliminary data.</text>
</comment>
<dbReference type="EMBL" id="JABEZV010000002">
    <property type="protein sequence ID" value="MBA0705786.1"/>
    <property type="molecule type" value="Genomic_DNA"/>
</dbReference>
<feature type="non-terminal residue" evidence="5">
    <location>
        <position position="110"/>
    </location>
</feature>
<dbReference type="PANTHER" id="PTHR19965:SF33">
    <property type="entry name" value="THO COMPLEX SUBUNIT 4D"/>
    <property type="match status" value="1"/>
</dbReference>
<evidence type="ECO:0000259" key="4">
    <source>
        <dbReference type="PROSITE" id="PS50102"/>
    </source>
</evidence>
<feature type="domain" description="RRM" evidence="4">
    <location>
        <begin position="70"/>
        <end position="110"/>
    </location>
</feature>
<dbReference type="GO" id="GO:0005634">
    <property type="term" value="C:nucleus"/>
    <property type="evidence" value="ECO:0007669"/>
    <property type="project" value="TreeGrafter"/>
</dbReference>
<proteinExistence type="predicted"/>
<name>A0A7J8Z1R9_9ROSI</name>
<dbReference type="Proteomes" id="UP000593574">
    <property type="component" value="Unassembled WGS sequence"/>
</dbReference>
<dbReference type="PANTHER" id="PTHR19965">
    <property type="entry name" value="RNA AND EXPORT FACTOR BINDING PROTEIN"/>
    <property type="match status" value="1"/>
</dbReference>
<evidence type="ECO:0000256" key="1">
    <source>
        <dbReference type="ARBA" id="ARBA00022884"/>
    </source>
</evidence>
<protein>
    <recommendedName>
        <fullName evidence="4">RRM domain-containing protein</fullName>
    </recommendedName>
</protein>
<accession>A0A7J8Z1R9</accession>
<dbReference type="InterPro" id="IPR000504">
    <property type="entry name" value="RRM_dom"/>
</dbReference>
<dbReference type="InterPro" id="IPR051229">
    <property type="entry name" value="ALYREF_mRNA_export"/>
</dbReference>
<evidence type="ECO:0000256" key="3">
    <source>
        <dbReference type="SAM" id="MobiDB-lite"/>
    </source>
</evidence>
<dbReference type="SUPFAM" id="SSF54928">
    <property type="entry name" value="RNA-binding domain, RBD"/>
    <property type="match status" value="1"/>
</dbReference>
<dbReference type="InterPro" id="IPR035979">
    <property type="entry name" value="RBD_domain_sf"/>
</dbReference>
<evidence type="ECO:0000313" key="6">
    <source>
        <dbReference type="Proteomes" id="UP000593574"/>
    </source>
</evidence>